<feature type="transmembrane region" description="Helical" evidence="1">
    <location>
        <begin position="129"/>
        <end position="153"/>
    </location>
</feature>
<feature type="transmembrane region" description="Helical" evidence="1">
    <location>
        <begin position="87"/>
        <end position="109"/>
    </location>
</feature>
<sequence length="249" mass="26192">MKDHAATVAALGVLAMCLVTVSHEVVGHGVACALAGGQITHVSTTLFACSVPMFWVAVGGPIGNLVAALVAGTLAARLPASHATLRLFLITVVALSLFWEAGYLIKAMLFRDGDLYFFAYGLLGPYGVWPFVGATLGAVLYLWVIAMISRLFASVLGDPRRARRAALILWLAATAGAVIAALPFKGDRLPTIRDALLGIGLASIPLLLFRWRGQPCDVPIIARQRGLIITAGFALILMTATLGRGIGAF</sequence>
<protein>
    <submittedName>
        <fullName evidence="2">Uncharacterized protein</fullName>
    </submittedName>
</protein>
<dbReference type="Proteomes" id="UP001216595">
    <property type="component" value="Unassembled WGS sequence"/>
</dbReference>
<accession>A0ABT5IIA8</accession>
<gene>
    <name evidence="2" type="ORF">PQU94_16660</name>
</gene>
<organism evidence="2 3">
    <name type="scientific">Asticcacaulis currens</name>
    <dbReference type="NCBI Taxonomy" id="2984210"/>
    <lineage>
        <taxon>Bacteria</taxon>
        <taxon>Pseudomonadati</taxon>
        <taxon>Pseudomonadota</taxon>
        <taxon>Alphaproteobacteria</taxon>
        <taxon>Caulobacterales</taxon>
        <taxon>Caulobacteraceae</taxon>
        <taxon>Asticcacaulis</taxon>
    </lineage>
</organism>
<feature type="transmembrane region" description="Helical" evidence="1">
    <location>
        <begin position="53"/>
        <end position="75"/>
    </location>
</feature>
<keyword evidence="3" id="KW-1185">Reference proteome</keyword>
<feature type="transmembrane region" description="Helical" evidence="1">
    <location>
        <begin position="165"/>
        <end position="184"/>
    </location>
</feature>
<dbReference type="EMBL" id="JAQQKW010000013">
    <property type="protein sequence ID" value="MDC7695912.1"/>
    <property type="molecule type" value="Genomic_DNA"/>
</dbReference>
<keyword evidence="1" id="KW-1133">Transmembrane helix</keyword>
<feature type="transmembrane region" description="Helical" evidence="1">
    <location>
        <begin position="225"/>
        <end position="246"/>
    </location>
</feature>
<feature type="transmembrane region" description="Helical" evidence="1">
    <location>
        <begin position="196"/>
        <end position="213"/>
    </location>
</feature>
<evidence type="ECO:0000313" key="3">
    <source>
        <dbReference type="Proteomes" id="UP001216595"/>
    </source>
</evidence>
<evidence type="ECO:0000313" key="2">
    <source>
        <dbReference type="EMBL" id="MDC7695912.1"/>
    </source>
</evidence>
<keyword evidence="1" id="KW-0812">Transmembrane</keyword>
<comment type="caution">
    <text evidence="2">The sequence shown here is derived from an EMBL/GenBank/DDBJ whole genome shotgun (WGS) entry which is preliminary data.</text>
</comment>
<dbReference type="RefSeq" id="WP_272742563.1">
    <property type="nucleotide sequence ID" value="NZ_JAQQKW010000013.1"/>
</dbReference>
<keyword evidence="1" id="KW-0472">Membrane</keyword>
<reference evidence="2 3" key="1">
    <citation type="submission" date="2023-01" db="EMBL/GenBank/DDBJ databases">
        <title>Novel species of the genus Asticcacaulis isolated from rivers.</title>
        <authorList>
            <person name="Lu H."/>
        </authorList>
    </citation>
    <scope>NUCLEOTIDE SEQUENCE [LARGE SCALE GENOMIC DNA]</scope>
    <source>
        <strain evidence="2 3">DXS10W</strain>
    </source>
</reference>
<evidence type="ECO:0000256" key="1">
    <source>
        <dbReference type="SAM" id="Phobius"/>
    </source>
</evidence>
<proteinExistence type="predicted"/>
<name>A0ABT5IIA8_9CAUL</name>